<dbReference type="Proteomes" id="UP001222027">
    <property type="component" value="Unassembled WGS sequence"/>
</dbReference>
<evidence type="ECO:0000259" key="1">
    <source>
        <dbReference type="PROSITE" id="PS50053"/>
    </source>
</evidence>
<gene>
    <name evidence="2" type="ORF">OPV22_002810</name>
</gene>
<comment type="caution">
    <text evidence="2">The sequence shown here is derived from an EMBL/GenBank/DDBJ whole genome shotgun (WGS) entry which is preliminary data.</text>
</comment>
<feature type="domain" description="Ubiquitin-like" evidence="1">
    <location>
        <begin position="16"/>
        <end position="85"/>
    </location>
</feature>
<dbReference type="InterPro" id="IPR000626">
    <property type="entry name" value="Ubiquitin-like_dom"/>
</dbReference>
<sequence length="126" mass="13514">MADDGDSDDGSWPPTATVHIRCSNGSKFSVKTAVDATVEAFKAVVAGSCDVAVEQQRLIYKGRVLKDDETLASYGVESDHTIHLIRGSAPSAMSVNTGVHNQGPQIETQHLVLLELEFQNLIKCSS</sequence>
<dbReference type="EMBL" id="JAQQAF010000001">
    <property type="protein sequence ID" value="KAJ8512376.1"/>
    <property type="molecule type" value="Genomic_DNA"/>
</dbReference>
<name>A0AAV8RZ25_ENSVE</name>
<proteinExistence type="predicted"/>
<dbReference type="SUPFAM" id="SSF54236">
    <property type="entry name" value="Ubiquitin-like"/>
    <property type="match status" value="1"/>
</dbReference>
<dbReference type="GO" id="GO:0006511">
    <property type="term" value="P:ubiquitin-dependent protein catabolic process"/>
    <property type="evidence" value="ECO:0007669"/>
    <property type="project" value="TreeGrafter"/>
</dbReference>
<dbReference type="GO" id="GO:0005829">
    <property type="term" value="C:cytosol"/>
    <property type="evidence" value="ECO:0007669"/>
    <property type="project" value="TreeGrafter"/>
</dbReference>
<accession>A0AAV8RZ25</accession>
<dbReference type="Gene3D" id="3.10.20.90">
    <property type="entry name" value="Phosphatidylinositol 3-kinase Catalytic Subunit, Chain A, domain 1"/>
    <property type="match status" value="1"/>
</dbReference>
<dbReference type="InterPro" id="IPR029071">
    <property type="entry name" value="Ubiquitin-like_domsf"/>
</dbReference>
<dbReference type="PANTHER" id="PTHR10677">
    <property type="entry name" value="UBIQUILIN"/>
    <property type="match status" value="1"/>
</dbReference>
<reference evidence="2 3" key="1">
    <citation type="submission" date="2022-12" db="EMBL/GenBank/DDBJ databases">
        <title>Chromosome-scale assembly of the Ensete ventricosum genome.</title>
        <authorList>
            <person name="Dussert Y."/>
            <person name="Stocks J."/>
            <person name="Wendawek A."/>
            <person name="Woldeyes F."/>
            <person name="Nichols R.A."/>
            <person name="Borrell J.S."/>
        </authorList>
    </citation>
    <scope>NUCLEOTIDE SEQUENCE [LARGE SCALE GENOMIC DNA]</scope>
    <source>
        <strain evidence="3">cv. Maze</strain>
        <tissue evidence="2">Seeds</tissue>
    </source>
</reference>
<dbReference type="PROSITE" id="PS50053">
    <property type="entry name" value="UBIQUITIN_2"/>
    <property type="match status" value="1"/>
</dbReference>
<evidence type="ECO:0000313" key="3">
    <source>
        <dbReference type="Proteomes" id="UP001222027"/>
    </source>
</evidence>
<dbReference type="GO" id="GO:0031593">
    <property type="term" value="F:polyubiquitin modification-dependent protein binding"/>
    <property type="evidence" value="ECO:0007669"/>
    <property type="project" value="TreeGrafter"/>
</dbReference>
<dbReference type="PANTHER" id="PTHR10677:SF3">
    <property type="entry name" value="FI07626P-RELATED"/>
    <property type="match status" value="1"/>
</dbReference>
<dbReference type="InterPro" id="IPR015496">
    <property type="entry name" value="Ubiquilin"/>
</dbReference>
<dbReference type="AlphaFoldDB" id="A0AAV8RZ25"/>
<organism evidence="2 3">
    <name type="scientific">Ensete ventricosum</name>
    <name type="common">Abyssinian banana</name>
    <name type="synonym">Musa ensete</name>
    <dbReference type="NCBI Taxonomy" id="4639"/>
    <lineage>
        <taxon>Eukaryota</taxon>
        <taxon>Viridiplantae</taxon>
        <taxon>Streptophyta</taxon>
        <taxon>Embryophyta</taxon>
        <taxon>Tracheophyta</taxon>
        <taxon>Spermatophyta</taxon>
        <taxon>Magnoliopsida</taxon>
        <taxon>Liliopsida</taxon>
        <taxon>Zingiberales</taxon>
        <taxon>Musaceae</taxon>
        <taxon>Ensete</taxon>
    </lineage>
</organism>
<evidence type="ECO:0000313" key="2">
    <source>
        <dbReference type="EMBL" id="KAJ8512376.1"/>
    </source>
</evidence>
<keyword evidence="3" id="KW-1185">Reference proteome</keyword>
<dbReference type="SMART" id="SM00213">
    <property type="entry name" value="UBQ"/>
    <property type="match status" value="1"/>
</dbReference>
<dbReference type="Pfam" id="PF00240">
    <property type="entry name" value="ubiquitin"/>
    <property type="match status" value="1"/>
</dbReference>
<protein>
    <recommendedName>
        <fullName evidence="1">Ubiquitin-like domain-containing protein</fullName>
    </recommendedName>
</protein>
<dbReference type="FunFam" id="3.10.20.90:FF:000183">
    <property type="entry name" value="Ubiquitin domain-containing protein DSK2b"/>
    <property type="match status" value="1"/>
</dbReference>
<dbReference type="CDD" id="cd16106">
    <property type="entry name" value="Ubl_Dsk2p_like"/>
    <property type="match status" value="1"/>
</dbReference>